<proteinExistence type="inferred from homology"/>
<dbReference type="Proteomes" id="UP001355207">
    <property type="component" value="Chromosome 4"/>
</dbReference>
<organism evidence="10 11">
    <name type="scientific">Kwoniella dendrophila CBS 6074</name>
    <dbReference type="NCBI Taxonomy" id="1295534"/>
    <lineage>
        <taxon>Eukaryota</taxon>
        <taxon>Fungi</taxon>
        <taxon>Dikarya</taxon>
        <taxon>Basidiomycota</taxon>
        <taxon>Agaricomycotina</taxon>
        <taxon>Tremellomycetes</taxon>
        <taxon>Tremellales</taxon>
        <taxon>Cryptococcaceae</taxon>
        <taxon>Kwoniella</taxon>
    </lineage>
</organism>
<evidence type="ECO:0000256" key="4">
    <source>
        <dbReference type="ARBA" id="ARBA00022692"/>
    </source>
</evidence>
<evidence type="ECO:0000256" key="7">
    <source>
        <dbReference type="ARBA" id="ARBA00023136"/>
    </source>
</evidence>
<evidence type="ECO:0008006" key="12">
    <source>
        <dbReference type="Google" id="ProtNLM"/>
    </source>
</evidence>
<sequence>MQVRQPSYVGERAVTAVSKTYPFWLGGIANIISASITHPLDLTKVRIQVTGQRGMFRSITQTLHVYGGRGLYDGLTGTLARQLTYSMGRFAIYETTKSRIHTDTGPIPFYKMAFAGTVAGTIAGTLGNPFEIMMVRMQADRAKPLESRYNYRNPIHGIYRMIVDEGAGSLWRGVVPNALRAALMNMGQLASYDYSKRLLLNHFEEGIHVHVMASIAAGTIATTITSPPDVIKSRMMNAHGSTTMMQVIRNSLAKEGPMFMFKGWIPAWCRLQPTTMLIFLTLEQLKHGVDFYRASGGTLI</sequence>
<keyword evidence="7 8" id="KW-0472">Membrane</keyword>
<keyword evidence="4 8" id="KW-0812">Transmembrane</keyword>
<keyword evidence="5" id="KW-0677">Repeat</keyword>
<feature type="repeat" description="Solcar" evidence="8">
    <location>
        <begin position="107"/>
        <end position="198"/>
    </location>
</feature>
<keyword evidence="3 9" id="KW-0813">Transport</keyword>
<dbReference type="InterPro" id="IPR023395">
    <property type="entry name" value="MCP_dom_sf"/>
</dbReference>
<evidence type="ECO:0000256" key="6">
    <source>
        <dbReference type="ARBA" id="ARBA00022989"/>
    </source>
</evidence>
<accession>A0AAX4JTR8</accession>
<dbReference type="SUPFAM" id="SSF103506">
    <property type="entry name" value="Mitochondrial carrier"/>
    <property type="match status" value="1"/>
</dbReference>
<evidence type="ECO:0000256" key="1">
    <source>
        <dbReference type="ARBA" id="ARBA00004141"/>
    </source>
</evidence>
<dbReference type="PANTHER" id="PTHR45618">
    <property type="entry name" value="MITOCHONDRIAL DICARBOXYLATE CARRIER-RELATED"/>
    <property type="match status" value="1"/>
</dbReference>
<evidence type="ECO:0000256" key="3">
    <source>
        <dbReference type="ARBA" id="ARBA00022448"/>
    </source>
</evidence>
<evidence type="ECO:0000256" key="2">
    <source>
        <dbReference type="ARBA" id="ARBA00006375"/>
    </source>
</evidence>
<evidence type="ECO:0000313" key="10">
    <source>
        <dbReference type="EMBL" id="WWC88747.1"/>
    </source>
</evidence>
<dbReference type="GeneID" id="91094330"/>
<protein>
    <recommendedName>
        <fullName evidence="12">Solute carrier family 25 (Mitochondrial dicarboxylate transporter), member 10</fullName>
    </recommendedName>
</protein>
<evidence type="ECO:0000313" key="11">
    <source>
        <dbReference type="Proteomes" id="UP001355207"/>
    </source>
</evidence>
<evidence type="ECO:0000256" key="9">
    <source>
        <dbReference type="RuleBase" id="RU000488"/>
    </source>
</evidence>
<keyword evidence="11" id="KW-1185">Reference proteome</keyword>
<name>A0AAX4JTR8_9TREE</name>
<evidence type="ECO:0000256" key="8">
    <source>
        <dbReference type="PROSITE-ProRule" id="PRU00282"/>
    </source>
</evidence>
<comment type="subcellular location">
    <subcellularLocation>
        <location evidence="1">Membrane</location>
        <topology evidence="1">Multi-pass membrane protein</topology>
    </subcellularLocation>
</comment>
<dbReference type="Pfam" id="PF00153">
    <property type="entry name" value="Mito_carr"/>
    <property type="match status" value="3"/>
</dbReference>
<dbReference type="RefSeq" id="XP_066075510.1">
    <property type="nucleotide sequence ID" value="XM_066219413.1"/>
</dbReference>
<dbReference type="EMBL" id="CP144101">
    <property type="protein sequence ID" value="WWC88747.1"/>
    <property type="molecule type" value="Genomic_DNA"/>
</dbReference>
<dbReference type="InterPro" id="IPR050391">
    <property type="entry name" value="Mito_Metabolite_Transporter"/>
</dbReference>
<keyword evidence="6" id="KW-1133">Transmembrane helix</keyword>
<dbReference type="Gene3D" id="1.50.40.10">
    <property type="entry name" value="Mitochondrial carrier domain"/>
    <property type="match status" value="1"/>
</dbReference>
<gene>
    <name evidence="10" type="ORF">L201_003660</name>
</gene>
<feature type="repeat" description="Solcar" evidence="8">
    <location>
        <begin position="205"/>
        <end position="288"/>
    </location>
</feature>
<dbReference type="InterPro" id="IPR018108">
    <property type="entry name" value="MCP_transmembrane"/>
</dbReference>
<evidence type="ECO:0000256" key="5">
    <source>
        <dbReference type="ARBA" id="ARBA00022737"/>
    </source>
</evidence>
<dbReference type="PROSITE" id="PS50920">
    <property type="entry name" value="SOLCAR"/>
    <property type="match status" value="3"/>
</dbReference>
<dbReference type="AlphaFoldDB" id="A0AAX4JTR8"/>
<feature type="repeat" description="Solcar" evidence="8">
    <location>
        <begin position="17"/>
        <end position="99"/>
    </location>
</feature>
<dbReference type="GO" id="GO:0016020">
    <property type="term" value="C:membrane"/>
    <property type="evidence" value="ECO:0007669"/>
    <property type="project" value="UniProtKB-SubCell"/>
</dbReference>
<comment type="similarity">
    <text evidence="2 9">Belongs to the mitochondrial carrier (TC 2.A.29) family.</text>
</comment>
<reference evidence="10 11" key="1">
    <citation type="submission" date="2024-01" db="EMBL/GenBank/DDBJ databases">
        <title>Comparative genomics of Cryptococcus and Kwoniella reveals pathogenesis evolution and contrasting modes of karyotype evolution via chromosome fusion or intercentromeric recombination.</title>
        <authorList>
            <person name="Coelho M.A."/>
            <person name="David-Palma M."/>
            <person name="Shea T."/>
            <person name="Bowers K."/>
            <person name="McGinley-Smith S."/>
            <person name="Mohammad A.W."/>
            <person name="Gnirke A."/>
            <person name="Yurkov A.M."/>
            <person name="Nowrousian M."/>
            <person name="Sun S."/>
            <person name="Cuomo C.A."/>
            <person name="Heitman J."/>
        </authorList>
    </citation>
    <scope>NUCLEOTIDE SEQUENCE [LARGE SCALE GENOMIC DNA]</scope>
    <source>
        <strain evidence="10 11">CBS 6074</strain>
    </source>
</reference>